<protein>
    <submittedName>
        <fullName evidence="2">Uncharacterized protein</fullName>
    </submittedName>
</protein>
<evidence type="ECO:0000313" key="3">
    <source>
        <dbReference type="Proteomes" id="UP001381693"/>
    </source>
</evidence>
<accession>A0AAN8WLT5</accession>
<comment type="caution">
    <text evidence="2">The sequence shown here is derived from an EMBL/GenBank/DDBJ whole genome shotgun (WGS) entry which is preliminary data.</text>
</comment>
<feature type="region of interest" description="Disordered" evidence="1">
    <location>
        <begin position="38"/>
        <end position="64"/>
    </location>
</feature>
<name>A0AAN8WLT5_HALRR</name>
<dbReference type="AlphaFoldDB" id="A0AAN8WLT5"/>
<dbReference type="Proteomes" id="UP001381693">
    <property type="component" value="Unassembled WGS sequence"/>
</dbReference>
<dbReference type="EMBL" id="JAXCGZ010023235">
    <property type="protein sequence ID" value="KAK7015142.1"/>
    <property type="molecule type" value="Genomic_DNA"/>
</dbReference>
<proteinExistence type="predicted"/>
<evidence type="ECO:0000313" key="2">
    <source>
        <dbReference type="EMBL" id="KAK7015142.1"/>
    </source>
</evidence>
<reference evidence="2 3" key="1">
    <citation type="submission" date="2023-11" db="EMBL/GenBank/DDBJ databases">
        <title>Halocaridina rubra genome assembly.</title>
        <authorList>
            <person name="Smith C."/>
        </authorList>
    </citation>
    <scope>NUCLEOTIDE SEQUENCE [LARGE SCALE GENOMIC DNA]</scope>
    <source>
        <strain evidence="2">EP-1</strain>
        <tissue evidence="2">Whole</tissue>
    </source>
</reference>
<organism evidence="2 3">
    <name type="scientific">Halocaridina rubra</name>
    <name type="common">Hawaiian red shrimp</name>
    <dbReference type="NCBI Taxonomy" id="373956"/>
    <lineage>
        <taxon>Eukaryota</taxon>
        <taxon>Metazoa</taxon>
        <taxon>Ecdysozoa</taxon>
        <taxon>Arthropoda</taxon>
        <taxon>Crustacea</taxon>
        <taxon>Multicrustacea</taxon>
        <taxon>Malacostraca</taxon>
        <taxon>Eumalacostraca</taxon>
        <taxon>Eucarida</taxon>
        <taxon>Decapoda</taxon>
        <taxon>Pleocyemata</taxon>
        <taxon>Caridea</taxon>
        <taxon>Atyoidea</taxon>
        <taxon>Atyidae</taxon>
        <taxon>Halocaridina</taxon>
    </lineage>
</organism>
<keyword evidence="3" id="KW-1185">Reference proteome</keyword>
<evidence type="ECO:0000256" key="1">
    <source>
        <dbReference type="SAM" id="MobiDB-lite"/>
    </source>
</evidence>
<sequence length="64" mass="6942">MPIENSWPLSPVCPRILIATTPPDAVDALRNRRRRIQRYLGPGASSTSSLWGKHGGQPFGSSPS</sequence>
<gene>
    <name evidence="2" type="ORF">SK128_025275</name>
</gene>
<feature type="non-terminal residue" evidence="2">
    <location>
        <position position="64"/>
    </location>
</feature>